<protein>
    <submittedName>
        <fullName evidence="3">Uncharacterized protein</fullName>
    </submittedName>
</protein>
<dbReference type="SUPFAM" id="SSF53448">
    <property type="entry name" value="Nucleotide-diphospho-sugar transferases"/>
    <property type="match status" value="2"/>
</dbReference>
<dbReference type="AlphaFoldDB" id="A0A7S3PVA5"/>
<accession>A0A7S3PVA5</accession>
<organism evidence="3">
    <name type="scientific">Chaetoceros debilis</name>
    <dbReference type="NCBI Taxonomy" id="122233"/>
    <lineage>
        <taxon>Eukaryota</taxon>
        <taxon>Sar</taxon>
        <taxon>Stramenopiles</taxon>
        <taxon>Ochrophyta</taxon>
        <taxon>Bacillariophyta</taxon>
        <taxon>Coscinodiscophyceae</taxon>
        <taxon>Chaetocerotophycidae</taxon>
        <taxon>Chaetocerotales</taxon>
        <taxon>Chaetocerotaceae</taxon>
        <taxon>Chaetoceros</taxon>
    </lineage>
</organism>
<dbReference type="GO" id="GO:0051999">
    <property type="term" value="P:mannosyl-inositol phosphorylceramide biosynthetic process"/>
    <property type="evidence" value="ECO:0007669"/>
    <property type="project" value="TreeGrafter"/>
</dbReference>
<dbReference type="EMBL" id="HBIO01001929">
    <property type="protein sequence ID" value="CAE0456555.1"/>
    <property type="molecule type" value="Transcribed_RNA"/>
</dbReference>
<evidence type="ECO:0000313" key="3">
    <source>
        <dbReference type="EMBL" id="CAE0456555.1"/>
    </source>
</evidence>
<keyword evidence="2" id="KW-0732">Signal</keyword>
<gene>
    <name evidence="3" type="ORF">CDEB00056_LOCUS1396</name>
</gene>
<dbReference type="InterPro" id="IPR007577">
    <property type="entry name" value="GlycoTrfase_DXD_sugar-bd_CS"/>
</dbReference>
<reference evidence="3" key="1">
    <citation type="submission" date="2021-01" db="EMBL/GenBank/DDBJ databases">
        <authorList>
            <person name="Corre E."/>
            <person name="Pelletier E."/>
            <person name="Niang G."/>
            <person name="Scheremetjew M."/>
            <person name="Finn R."/>
            <person name="Kale V."/>
            <person name="Holt S."/>
            <person name="Cochrane G."/>
            <person name="Meng A."/>
            <person name="Brown T."/>
            <person name="Cohen L."/>
        </authorList>
    </citation>
    <scope>NUCLEOTIDE SEQUENCE</scope>
    <source>
        <strain evidence="3">MM31A-1</strain>
    </source>
</reference>
<dbReference type="PANTHER" id="PTHR32385:SF15">
    <property type="entry name" value="INOSITOL PHOSPHOCERAMIDE MANNOSYLTRANSFERASE 1"/>
    <property type="match status" value="1"/>
</dbReference>
<dbReference type="GO" id="GO:0000030">
    <property type="term" value="F:mannosyltransferase activity"/>
    <property type="evidence" value="ECO:0007669"/>
    <property type="project" value="TreeGrafter"/>
</dbReference>
<evidence type="ECO:0000256" key="1">
    <source>
        <dbReference type="ARBA" id="ARBA00022679"/>
    </source>
</evidence>
<dbReference type="GO" id="GO:0016020">
    <property type="term" value="C:membrane"/>
    <property type="evidence" value="ECO:0007669"/>
    <property type="project" value="GOC"/>
</dbReference>
<dbReference type="InterPro" id="IPR051706">
    <property type="entry name" value="Glycosyltransferase_domain"/>
</dbReference>
<dbReference type="InterPro" id="IPR029044">
    <property type="entry name" value="Nucleotide-diphossugar_trans"/>
</dbReference>
<dbReference type="Gene3D" id="3.90.550.20">
    <property type="match status" value="2"/>
</dbReference>
<feature type="chain" id="PRO_5031094389" evidence="2">
    <location>
        <begin position="23"/>
        <end position="673"/>
    </location>
</feature>
<name>A0A7S3PVA5_9STRA</name>
<dbReference type="Pfam" id="PF04488">
    <property type="entry name" value="Gly_transf_sug"/>
    <property type="match status" value="2"/>
</dbReference>
<proteinExistence type="predicted"/>
<evidence type="ECO:0000256" key="2">
    <source>
        <dbReference type="SAM" id="SignalP"/>
    </source>
</evidence>
<keyword evidence="1" id="KW-0808">Transferase</keyword>
<sequence>MPKSPVKLNFLILLGIFSFFNATVVIQDLLEQENTINGEDGVDFSYGENRWREMRMTHKDRNKQIDDEEKVNSSIDDDDTNDQLYHKVESLSNNTSCPENFSLAMDKVLQRSETHHDRSIPRVIHFIIQSRCIPLEVNNNLLQWSNLNKDYSIIFHDQAHIDEFLSHDRVDIPYIANAKKFAIDPIAKYDLARFMILWEYGGIVADIKTVPGLLFGNGTIIGERDECILEYRNALDRRVNPDGLIACSQKHLILYFLIEYSIASFHLMLSESGDNRTYASKREDIFSFAASQQYVGRNTEGRLKNQKALRGKVQGIAKKHGLVVIDPEAAEGETATTVALSQKSKDAIKLVPESRKKILNFTRDGDHDIDVDIESLLQIVKNESEASCPEGLFWVGDTYNKDSVILKGRKIPKIIHVTTKSRCMTKTYAENIKNWLFDGYSLFIHDDSAVRRLLDQDFPEFPLLHNAKQCLSSGAGLADLWRYVALWKYGGIYTDADNAPGDLFNEGRIITEEMDSVFERELGGFPSQYFFASSPGSPAMYFMVQNAIERLIMVNDIASQLVPEVTGPAITKNSLIQVFGKRGNHDVDQGYPKNGTYTGLDDRTFTILGNRKTAVRKSIINRSVFEDKSTELKRMNMTQYSDAKIRKSKHSDNCVIWNYKLQLMEKEIIEEGI</sequence>
<feature type="signal peptide" evidence="2">
    <location>
        <begin position="1"/>
        <end position="22"/>
    </location>
</feature>
<dbReference type="PANTHER" id="PTHR32385">
    <property type="entry name" value="MANNOSYL PHOSPHORYLINOSITOL CERAMIDE SYNTHASE"/>
    <property type="match status" value="1"/>
</dbReference>